<dbReference type="PROSITE" id="PS51367">
    <property type="entry name" value="THAUMATIN_2"/>
    <property type="match status" value="1"/>
</dbReference>
<proteinExistence type="predicted"/>
<evidence type="ECO:0000313" key="4">
    <source>
        <dbReference type="Proteomes" id="UP000007305"/>
    </source>
</evidence>
<reference evidence="4" key="1">
    <citation type="journal article" date="2009" name="Science">
        <title>The B73 maize genome: complexity, diversity, and dynamics.</title>
        <authorList>
            <person name="Schnable P.S."/>
            <person name="Ware D."/>
            <person name="Fulton R.S."/>
            <person name="Stein J.C."/>
            <person name="Wei F."/>
            <person name="Pasternak S."/>
            <person name="Liang C."/>
            <person name="Zhang J."/>
            <person name="Fulton L."/>
            <person name="Graves T.A."/>
            <person name="Minx P."/>
            <person name="Reily A.D."/>
            <person name="Courtney L."/>
            <person name="Kruchowski S.S."/>
            <person name="Tomlinson C."/>
            <person name="Strong C."/>
            <person name="Delehaunty K."/>
            <person name="Fronick C."/>
            <person name="Courtney B."/>
            <person name="Rock S.M."/>
            <person name="Belter E."/>
            <person name="Du F."/>
            <person name="Kim K."/>
            <person name="Abbott R.M."/>
            <person name="Cotton M."/>
            <person name="Levy A."/>
            <person name="Marchetto P."/>
            <person name="Ochoa K."/>
            <person name="Jackson S.M."/>
            <person name="Gillam B."/>
            <person name="Chen W."/>
            <person name="Yan L."/>
            <person name="Higginbotham J."/>
            <person name="Cardenas M."/>
            <person name="Waligorski J."/>
            <person name="Applebaum E."/>
            <person name="Phelps L."/>
            <person name="Falcone J."/>
            <person name="Kanchi K."/>
            <person name="Thane T."/>
            <person name="Scimone A."/>
            <person name="Thane N."/>
            <person name="Henke J."/>
            <person name="Wang T."/>
            <person name="Ruppert J."/>
            <person name="Shah N."/>
            <person name="Rotter K."/>
            <person name="Hodges J."/>
            <person name="Ingenthron E."/>
            <person name="Cordes M."/>
            <person name="Kohlberg S."/>
            <person name="Sgro J."/>
            <person name="Delgado B."/>
            <person name="Mead K."/>
            <person name="Chinwalla A."/>
            <person name="Leonard S."/>
            <person name="Crouse K."/>
            <person name="Collura K."/>
            <person name="Kudrna D."/>
            <person name="Currie J."/>
            <person name="He R."/>
            <person name="Angelova A."/>
            <person name="Rajasekar S."/>
            <person name="Mueller T."/>
            <person name="Lomeli R."/>
            <person name="Scara G."/>
            <person name="Ko A."/>
            <person name="Delaney K."/>
            <person name="Wissotski M."/>
            <person name="Lopez G."/>
            <person name="Campos D."/>
            <person name="Braidotti M."/>
            <person name="Ashley E."/>
            <person name="Golser W."/>
            <person name="Kim H."/>
            <person name="Lee S."/>
            <person name="Lin J."/>
            <person name="Dujmic Z."/>
            <person name="Kim W."/>
            <person name="Talag J."/>
            <person name="Zuccolo A."/>
            <person name="Fan C."/>
            <person name="Sebastian A."/>
            <person name="Kramer M."/>
            <person name="Spiegel L."/>
            <person name="Nascimento L."/>
            <person name="Zutavern T."/>
            <person name="Miller B."/>
            <person name="Ambroise C."/>
            <person name="Muller S."/>
            <person name="Spooner W."/>
            <person name="Narechania A."/>
            <person name="Ren L."/>
            <person name="Wei S."/>
            <person name="Kumari S."/>
            <person name="Faga B."/>
            <person name="Levy M.J."/>
            <person name="McMahan L."/>
            <person name="Van Buren P."/>
            <person name="Vaughn M.W."/>
            <person name="Ying K."/>
            <person name="Yeh C.-T."/>
            <person name="Emrich S.J."/>
            <person name="Jia Y."/>
            <person name="Kalyanaraman A."/>
            <person name="Hsia A.-P."/>
            <person name="Barbazuk W.B."/>
            <person name="Baucom R.S."/>
            <person name="Brutnell T.P."/>
            <person name="Carpita N.C."/>
            <person name="Chaparro C."/>
            <person name="Chia J.-M."/>
            <person name="Deragon J.-M."/>
            <person name="Estill J.C."/>
            <person name="Fu Y."/>
            <person name="Jeddeloh J.A."/>
            <person name="Han Y."/>
            <person name="Lee H."/>
            <person name="Li P."/>
            <person name="Lisch D.R."/>
            <person name="Liu S."/>
            <person name="Liu Z."/>
            <person name="Nagel D.H."/>
            <person name="McCann M.C."/>
            <person name="SanMiguel P."/>
            <person name="Myers A.M."/>
            <person name="Nettleton D."/>
            <person name="Nguyen J."/>
            <person name="Penning B.W."/>
            <person name="Ponnala L."/>
            <person name="Schneider K.L."/>
            <person name="Schwartz D.C."/>
            <person name="Sharma A."/>
            <person name="Soderlund C."/>
            <person name="Springer N.M."/>
            <person name="Sun Q."/>
            <person name="Wang H."/>
            <person name="Waterman M."/>
            <person name="Westerman R."/>
            <person name="Wolfgruber T.K."/>
            <person name="Yang L."/>
            <person name="Yu Y."/>
            <person name="Zhang L."/>
            <person name="Zhou S."/>
            <person name="Zhu Q."/>
            <person name="Bennetzen J.L."/>
            <person name="Dawe R.K."/>
            <person name="Jiang J."/>
            <person name="Jiang N."/>
            <person name="Presting G.G."/>
            <person name="Wessler S.R."/>
            <person name="Aluru S."/>
            <person name="Martienssen R.A."/>
            <person name="Clifton S.W."/>
            <person name="McCombie W.R."/>
            <person name="Wing R.A."/>
            <person name="Wilson R.K."/>
        </authorList>
    </citation>
    <scope>NUCLEOTIDE SEQUENCE [LARGE SCALE GENOMIC DNA]</scope>
    <source>
        <strain evidence="4">cv. B73</strain>
    </source>
</reference>
<dbReference type="PRINTS" id="PR00347">
    <property type="entry name" value="THAUMATIN"/>
</dbReference>
<feature type="signal peptide" evidence="2">
    <location>
        <begin position="1"/>
        <end position="23"/>
    </location>
</feature>
<evidence type="ECO:0000256" key="1">
    <source>
        <dbReference type="SAM" id="Phobius"/>
    </source>
</evidence>
<dbReference type="EnsemblPlants" id="Zm00001eb266780_T001">
    <property type="protein sequence ID" value="Zm00001eb266780_P001"/>
    <property type="gene ID" value="Zm00001eb266780"/>
</dbReference>
<dbReference type="InterPro" id="IPR017949">
    <property type="entry name" value="Thaumatin_CS"/>
</dbReference>
<dbReference type="InterPro" id="IPR001938">
    <property type="entry name" value="Thaumatin"/>
</dbReference>
<organism evidence="3 4">
    <name type="scientific">Zea mays</name>
    <name type="common">Maize</name>
    <dbReference type="NCBI Taxonomy" id="4577"/>
    <lineage>
        <taxon>Eukaryota</taxon>
        <taxon>Viridiplantae</taxon>
        <taxon>Streptophyta</taxon>
        <taxon>Embryophyta</taxon>
        <taxon>Tracheophyta</taxon>
        <taxon>Spermatophyta</taxon>
        <taxon>Magnoliopsida</taxon>
        <taxon>Liliopsida</taxon>
        <taxon>Poales</taxon>
        <taxon>Poaceae</taxon>
        <taxon>PACMAD clade</taxon>
        <taxon>Panicoideae</taxon>
        <taxon>Andropogonodae</taxon>
        <taxon>Andropogoneae</taxon>
        <taxon>Tripsacinae</taxon>
        <taxon>Zea</taxon>
    </lineage>
</organism>
<dbReference type="Pfam" id="PF00314">
    <property type="entry name" value="Thaumatin"/>
    <property type="match status" value="1"/>
</dbReference>
<protein>
    <recommendedName>
        <fullName evidence="5">Thaumatin-like protein 1</fullName>
    </recommendedName>
</protein>
<dbReference type="AlphaFoldDB" id="A0A804PTQ7"/>
<dbReference type="Gramene" id="Zm00001eb266780_T001">
    <property type="protein sequence ID" value="Zm00001eb266780_P001"/>
    <property type="gene ID" value="Zm00001eb266780"/>
</dbReference>
<dbReference type="GO" id="GO:0006952">
    <property type="term" value="P:defense response"/>
    <property type="evidence" value="ECO:0000318"/>
    <property type="project" value="GO_Central"/>
</dbReference>
<dbReference type="SMART" id="SM00205">
    <property type="entry name" value="THN"/>
    <property type="match status" value="1"/>
</dbReference>
<dbReference type="PANTHER" id="PTHR31048">
    <property type="entry name" value="OS03G0233200 PROTEIN"/>
    <property type="match status" value="1"/>
</dbReference>
<keyword evidence="1" id="KW-1133">Transmembrane helix</keyword>
<keyword evidence="2" id="KW-0732">Signal</keyword>
<keyword evidence="1" id="KW-0812">Transmembrane</keyword>
<dbReference type="InterPro" id="IPR037176">
    <property type="entry name" value="Osmotin/thaumatin-like_sf"/>
</dbReference>
<evidence type="ECO:0008006" key="5">
    <source>
        <dbReference type="Google" id="ProtNLM"/>
    </source>
</evidence>
<dbReference type="FunFam" id="2.60.110.10:FF:000001">
    <property type="entry name" value="THAUMATIN-LIKE PROTEIN 1"/>
    <property type="match status" value="1"/>
</dbReference>
<accession>A0A804PTQ7</accession>
<evidence type="ECO:0000313" key="3">
    <source>
        <dbReference type="EnsemblPlants" id="Zm00001eb266780_P001"/>
    </source>
</evidence>
<keyword evidence="4" id="KW-1185">Reference proteome</keyword>
<dbReference type="PROSITE" id="PS00316">
    <property type="entry name" value="THAUMATIN_1"/>
    <property type="match status" value="1"/>
</dbReference>
<dbReference type="Gene3D" id="2.60.110.10">
    <property type="entry name" value="Thaumatin"/>
    <property type="match status" value="1"/>
</dbReference>
<name>A0A804PTQ7_MAIZE</name>
<dbReference type="InParanoid" id="A0A804PTQ7"/>
<sequence>MARHSLALVLLVVIAISVTGVQSKMFTITNNCVHTVWPGISTGASPAPPLDTTGFELAPGESRALPVPSGWSGRVWGRTLCSTAAGTGKFTCVTGDCGSGLQECASGNAAPPVTLAQFSMDGSGGMDLYDVSLVDGYNLPMVVVRQGAAAEGNCVPAGCVVDLSGACPAELRVPGVVACKSACQAFGSPRYCCTGEYGNPDTCKPSAYSEFFKKACPRAYSYAYDGNTSTFGCSASDTGVYIITFCPSTSRGLTGAGSLQPHTDGSLAGGATAPWRIALIVAVLSVVTAALGVLAAFLGLFKHCCNQGAGADVANLPT</sequence>
<evidence type="ECO:0000256" key="2">
    <source>
        <dbReference type="SAM" id="SignalP"/>
    </source>
</evidence>
<keyword evidence="1" id="KW-0472">Membrane</keyword>
<dbReference type="Proteomes" id="UP000007305">
    <property type="component" value="Chromosome 6"/>
</dbReference>
<feature type="chain" id="PRO_5032467727" description="Thaumatin-like protein 1" evidence="2">
    <location>
        <begin position="24"/>
        <end position="318"/>
    </location>
</feature>
<feature type="transmembrane region" description="Helical" evidence="1">
    <location>
        <begin position="277"/>
        <end position="301"/>
    </location>
</feature>
<dbReference type="SUPFAM" id="SSF49870">
    <property type="entry name" value="Osmotin, thaumatin-like protein"/>
    <property type="match status" value="1"/>
</dbReference>
<dbReference type="CDD" id="cd09218">
    <property type="entry name" value="TLP-PA"/>
    <property type="match status" value="1"/>
</dbReference>
<reference evidence="3" key="3">
    <citation type="submission" date="2021-05" db="UniProtKB">
        <authorList>
            <consortium name="EnsemblPlants"/>
        </authorList>
    </citation>
    <scope>IDENTIFICATION</scope>
    <source>
        <strain evidence="3">cv. B73</strain>
    </source>
</reference>
<reference evidence="3" key="2">
    <citation type="submission" date="2019-07" db="EMBL/GenBank/DDBJ databases">
        <authorList>
            <person name="Seetharam A."/>
            <person name="Woodhouse M."/>
            <person name="Cannon E."/>
        </authorList>
    </citation>
    <scope>NUCLEOTIDE SEQUENCE [LARGE SCALE GENOMIC DNA]</scope>
    <source>
        <strain evidence="3">cv. B73</strain>
    </source>
</reference>